<proteinExistence type="predicted"/>
<feature type="region of interest" description="Disordered" evidence="1">
    <location>
        <begin position="1"/>
        <end position="45"/>
    </location>
</feature>
<gene>
    <name evidence="2" type="ORF">GE300_11900</name>
</gene>
<evidence type="ECO:0000256" key="1">
    <source>
        <dbReference type="SAM" id="MobiDB-lite"/>
    </source>
</evidence>
<protein>
    <submittedName>
        <fullName evidence="2">Uncharacterized protein</fullName>
    </submittedName>
</protein>
<name>A0A6L5Z2U0_9RHOB</name>
<comment type="caution">
    <text evidence="2">The sequence shown here is derived from an EMBL/GenBank/DDBJ whole genome shotgun (WGS) entry which is preliminary data.</text>
</comment>
<dbReference type="RefSeq" id="WP_154446802.1">
    <property type="nucleotide sequence ID" value="NZ_WIND01000008.1"/>
</dbReference>
<organism evidence="2 3">
    <name type="scientific">Halovulum marinum</name>
    <dbReference type="NCBI Taxonomy" id="2662447"/>
    <lineage>
        <taxon>Bacteria</taxon>
        <taxon>Pseudomonadati</taxon>
        <taxon>Pseudomonadota</taxon>
        <taxon>Alphaproteobacteria</taxon>
        <taxon>Rhodobacterales</taxon>
        <taxon>Paracoccaceae</taxon>
        <taxon>Halovulum</taxon>
    </lineage>
</organism>
<feature type="compositionally biased region" description="Polar residues" evidence="1">
    <location>
        <begin position="30"/>
        <end position="40"/>
    </location>
</feature>
<evidence type="ECO:0000313" key="3">
    <source>
        <dbReference type="Proteomes" id="UP000474957"/>
    </source>
</evidence>
<sequence>MIQSSITATSSGLSPADPGGMQGVLPPQFAPSTDRSSRLSSALEAPAAGASIDTRFCGGAKVEVTSTRSS</sequence>
<evidence type="ECO:0000313" key="2">
    <source>
        <dbReference type="EMBL" id="MSU90314.1"/>
    </source>
</evidence>
<feature type="compositionally biased region" description="Polar residues" evidence="1">
    <location>
        <begin position="1"/>
        <end position="13"/>
    </location>
</feature>
<dbReference type="AlphaFoldDB" id="A0A6L5Z2U0"/>
<keyword evidence="3" id="KW-1185">Reference proteome</keyword>
<reference evidence="2 3" key="1">
    <citation type="submission" date="2019-10" db="EMBL/GenBank/DDBJ databases">
        <title>Cognatihalovulum marinum gen. nov. sp. nov., a new member of the family Rhodobacteraceae isolated from deep seawater of the Northwest Indian Ocean.</title>
        <authorList>
            <person name="Ruan C."/>
            <person name="Wang J."/>
            <person name="Zheng X."/>
            <person name="Song L."/>
            <person name="Zhu Y."/>
            <person name="Huang Y."/>
            <person name="Lu Z."/>
            <person name="Du W."/>
            <person name="Huang L."/>
            <person name="Dai X."/>
        </authorList>
    </citation>
    <scope>NUCLEOTIDE SEQUENCE [LARGE SCALE GENOMIC DNA]</scope>
    <source>
        <strain evidence="2 3">2CG4</strain>
    </source>
</reference>
<accession>A0A6L5Z2U0</accession>
<dbReference type="EMBL" id="WIND01000008">
    <property type="protein sequence ID" value="MSU90314.1"/>
    <property type="molecule type" value="Genomic_DNA"/>
</dbReference>
<dbReference type="Proteomes" id="UP000474957">
    <property type="component" value="Unassembled WGS sequence"/>
</dbReference>